<keyword evidence="2" id="KW-1185">Reference proteome</keyword>
<gene>
    <name evidence="1" type="ORF">EVAR_16905_1</name>
</gene>
<accession>A0A4C1TV95</accession>
<dbReference type="EMBL" id="BGZK01000092">
    <property type="protein sequence ID" value="GBP17963.1"/>
    <property type="molecule type" value="Genomic_DNA"/>
</dbReference>
<organism evidence="1 2">
    <name type="scientific">Eumeta variegata</name>
    <name type="common">Bagworm moth</name>
    <name type="synonym">Eumeta japonica</name>
    <dbReference type="NCBI Taxonomy" id="151549"/>
    <lineage>
        <taxon>Eukaryota</taxon>
        <taxon>Metazoa</taxon>
        <taxon>Ecdysozoa</taxon>
        <taxon>Arthropoda</taxon>
        <taxon>Hexapoda</taxon>
        <taxon>Insecta</taxon>
        <taxon>Pterygota</taxon>
        <taxon>Neoptera</taxon>
        <taxon>Endopterygota</taxon>
        <taxon>Lepidoptera</taxon>
        <taxon>Glossata</taxon>
        <taxon>Ditrysia</taxon>
        <taxon>Tineoidea</taxon>
        <taxon>Psychidae</taxon>
        <taxon>Oiketicinae</taxon>
        <taxon>Eumeta</taxon>
    </lineage>
</organism>
<sequence length="94" mass="10521">MSINLGVEIHIMNYKEFHGKTSVTDIAEMIKKLKWKWVEARLFIEPIDAGREHLSNGDRELDSCSVVRPPAISNQQRSAIPIGIADLTSATGHH</sequence>
<dbReference type="AlphaFoldDB" id="A0A4C1TV95"/>
<evidence type="ECO:0000313" key="1">
    <source>
        <dbReference type="EMBL" id="GBP17963.1"/>
    </source>
</evidence>
<reference evidence="1 2" key="1">
    <citation type="journal article" date="2019" name="Commun. Biol.">
        <title>The bagworm genome reveals a unique fibroin gene that provides high tensile strength.</title>
        <authorList>
            <person name="Kono N."/>
            <person name="Nakamura H."/>
            <person name="Ohtoshi R."/>
            <person name="Tomita M."/>
            <person name="Numata K."/>
            <person name="Arakawa K."/>
        </authorList>
    </citation>
    <scope>NUCLEOTIDE SEQUENCE [LARGE SCALE GENOMIC DNA]</scope>
</reference>
<dbReference type="Proteomes" id="UP000299102">
    <property type="component" value="Unassembled WGS sequence"/>
</dbReference>
<protein>
    <submittedName>
        <fullName evidence="1">Uncharacterized protein</fullName>
    </submittedName>
</protein>
<comment type="caution">
    <text evidence="1">The sequence shown here is derived from an EMBL/GenBank/DDBJ whole genome shotgun (WGS) entry which is preliminary data.</text>
</comment>
<proteinExistence type="predicted"/>
<evidence type="ECO:0000313" key="2">
    <source>
        <dbReference type="Proteomes" id="UP000299102"/>
    </source>
</evidence>
<name>A0A4C1TV95_EUMVA</name>